<protein>
    <submittedName>
        <fullName evidence="1">Uncharacterized protein</fullName>
    </submittedName>
</protein>
<proteinExistence type="predicted"/>
<dbReference type="EMBL" id="NCVQ01000006">
    <property type="protein sequence ID" value="PWZ22910.1"/>
    <property type="molecule type" value="Genomic_DNA"/>
</dbReference>
<reference evidence="1 2" key="1">
    <citation type="journal article" date="2018" name="Nat. Genet.">
        <title>Extensive intraspecific gene order and gene structural variations between Mo17 and other maize genomes.</title>
        <authorList>
            <person name="Sun S."/>
            <person name="Zhou Y."/>
            <person name="Chen J."/>
            <person name="Shi J."/>
            <person name="Zhao H."/>
            <person name="Zhao H."/>
            <person name="Song W."/>
            <person name="Zhang M."/>
            <person name="Cui Y."/>
            <person name="Dong X."/>
            <person name="Liu H."/>
            <person name="Ma X."/>
            <person name="Jiao Y."/>
            <person name="Wang B."/>
            <person name="Wei X."/>
            <person name="Stein J.C."/>
            <person name="Glaubitz J.C."/>
            <person name="Lu F."/>
            <person name="Yu G."/>
            <person name="Liang C."/>
            <person name="Fengler K."/>
            <person name="Li B."/>
            <person name="Rafalski A."/>
            <person name="Schnable P.S."/>
            <person name="Ware D.H."/>
            <person name="Buckler E.S."/>
            <person name="Lai J."/>
        </authorList>
    </citation>
    <scope>NUCLEOTIDE SEQUENCE [LARGE SCALE GENOMIC DNA]</scope>
    <source>
        <strain evidence="2">cv. Missouri 17</strain>
        <tissue evidence="1">Seedling</tissue>
    </source>
</reference>
<comment type="caution">
    <text evidence="1">The sequence shown here is derived from an EMBL/GenBank/DDBJ whole genome shotgun (WGS) entry which is preliminary data.</text>
</comment>
<gene>
    <name evidence="1" type="ORF">Zm00014a_044711</name>
</gene>
<evidence type="ECO:0000313" key="1">
    <source>
        <dbReference type="EMBL" id="PWZ22910.1"/>
    </source>
</evidence>
<evidence type="ECO:0000313" key="2">
    <source>
        <dbReference type="Proteomes" id="UP000251960"/>
    </source>
</evidence>
<sequence>MSQNLKRFHP</sequence>
<dbReference type="Proteomes" id="UP000251960">
    <property type="component" value="Chromosome 5"/>
</dbReference>
<accession>A0A3L6EQ22</accession>
<name>A0A3L6EQ22_MAIZE</name>
<organism evidence="1 2">
    <name type="scientific">Zea mays</name>
    <name type="common">Maize</name>
    <dbReference type="NCBI Taxonomy" id="4577"/>
    <lineage>
        <taxon>Eukaryota</taxon>
        <taxon>Viridiplantae</taxon>
        <taxon>Streptophyta</taxon>
        <taxon>Embryophyta</taxon>
        <taxon>Tracheophyta</taxon>
        <taxon>Spermatophyta</taxon>
        <taxon>Magnoliopsida</taxon>
        <taxon>Liliopsida</taxon>
        <taxon>Poales</taxon>
        <taxon>Poaceae</taxon>
        <taxon>PACMAD clade</taxon>
        <taxon>Panicoideae</taxon>
        <taxon>Andropogonodae</taxon>
        <taxon>Andropogoneae</taxon>
        <taxon>Tripsacinae</taxon>
        <taxon>Zea</taxon>
    </lineage>
</organism>